<name>A0ABU6Q1S9_9BACL</name>
<dbReference type="EMBL" id="JARTLD010000106">
    <property type="protein sequence ID" value="MED5021052.1"/>
    <property type="molecule type" value="Genomic_DNA"/>
</dbReference>
<gene>
    <name evidence="1" type="ORF">P9847_27695</name>
</gene>
<evidence type="ECO:0000313" key="1">
    <source>
        <dbReference type="EMBL" id="MED5021052.1"/>
    </source>
</evidence>
<reference evidence="1 2" key="1">
    <citation type="submission" date="2023-03" db="EMBL/GenBank/DDBJ databases">
        <title>Bacillus Genome Sequencing.</title>
        <authorList>
            <person name="Dunlap C."/>
        </authorList>
    </citation>
    <scope>NUCLEOTIDE SEQUENCE [LARGE SCALE GENOMIC DNA]</scope>
    <source>
        <strain evidence="1 2">NRS-52</strain>
    </source>
</reference>
<dbReference type="Gene3D" id="3.20.20.70">
    <property type="entry name" value="Aldolase class I"/>
    <property type="match status" value="1"/>
</dbReference>
<sequence length="69" mass="7629">AMEALLTGAPLIALGRELIMEPDWVAKVAKGREAEIATTLSKRDQRRLVIPDPLWQGIMGTPGWFPVMD</sequence>
<protein>
    <submittedName>
        <fullName evidence="1">NADH-dependent flavin oxidoreductase</fullName>
    </submittedName>
</protein>
<feature type="non-terminal residue" evidence="1">
    <location>
        <position position="1"/>
    </location>
</feature>
<dbReference type="Proteomes" id="UP001343257">
    <property type="component" value="Unassembled WGS sequence"/>
</dbReference>
<comment type="caution">
    <text evidence="1">The sequence shown here is derived from an EMBL/GenBank/DDBJ whole genome shotgun (WGS) entry which is preliminary data.</text>
</comment>
<organism evidence="1 2">
    <name type="scientific">Paenibacillus chibensis</name>
    <dbReference type="NCBI Taxonomy" id="59846"/>
    <lineage>
        <taxon>Bacteria</taxon>
        <taxon>Bacillati</taxon>
        <taxon>Bacillota</taxon>
        <taxon>Bacilli</taxon>
        <taxon>Bacillales</taxon>
        <taxon>Paenibacillaceae</taxon>
        <taxon>Paenibacillus</taxon>
    </lineage>
</organism>
<proteinExistence type="predicted"/>
<dbReference type="InterPro" id="IPR013785">
    <property type="entry name" value="Aldolase_TIM"/>
</dbReference>
<accession>A0ABU6Q1S9</accession>
<keyword evidence="2" id="KW-1185">Reference proteome</keyword>
<dbReference type="SUPFAM" id="SSF51395">
    <property type="entry name" value="FMN-linked oxidoreductases"/>
    <property type="match status" value="1"/>
</dbReference>
<evidence type="ECO:0000313" key="2">
    <source>
        <dbReference type="Proteomes" id="UP001343257"/>
    </source>
</evidence>